<proteinExistence type="predicted"/>
<dbReference type="Proteomes" id="UP001156441">
    <property type="component" value="Unassembled WGS sequence"/>
</dbReference>
<keyword evidence="2" id="KW-1185">Reference proteome</keyword>
<sequence>MGLSYCTETSAADWIVGSRAPWHRLVTFGPPVFEAYARLRFIPDPSRPGQAEADVDVPDDHLSDFAQARLALRRLARFTDTPGDCYFCAWDGYSDIEFPPAVRDGRMVDLTHRRYAMLRGSLGDTDDWEKSLGSEGPCPPPALVWPADHRWCFASDVDPHWAGIGAEQAAVDALVDDSRLDVVSARADDVHPAYG</sequence>
<name>A0ABT2JK66_9PSEU</name>
<dbReference type="EMBL" id="JAFFZE010000036">
    <property type="protein sequence ID" value="MCT2588278.1"/>
    <property type="molecule type" value="Genomic_DNA"/>
</dbReference>
<organism evidence="1 2">
    <name type="scientific">Actinophytocola gossypii</name>
    <dbReference type="NCBI Taxonomy" id="2812003"/>
    <lineage>
        <taxon>Bacteria</taxon>
        <taxon>Bacillati</taxon>
        <taxon>Actinomycetota</taxon>
        <taxon>Actinomycetes</taxon>
        <taxon>Pseudonocardiales</taxon>
        <taxon>Pseudonocardiaceae</taxon>
    </lineage>
</organism>
<comment type="caution">
    <text evidence="1">The sequence shown here is derived from an EMBL/GenBank/DDBJ whole genome shotgun (WGS) entry which is preliminary data.</text>
</comment>
<accession>A0ABT2JK66</accession>
<reference evidence="1 2" key="1">
    <citation type="submission" date="2021-02" db="EMBL/GenBank/DDBJ databases">
        <title>Actinophytocola xerophila sp. nov., isolated from soil of cotton cropping field.</title>
        <authorList>
            <person name="Huang R."/>
            <person name="Chen X."/>
            <person name="Ge X."/>
            <person name="Liu W."/>
        </authorList>
    </citation>
    <scope>NUCLEOTIDE SEQUENCE [LARGE SCALE GENOMIC DNA]</scope>
    <source>
        <strain evidence="1 2">S1-96</strain>
    </source>
</reference>
<evidence type="ECO:0000313" key="1">
    <source>
        <dbReference type="EMBL" id="MCT2588278.1"/>
    </source>
</evidence>
<protein>
    <recommendedName>
        <fullName evidence="3">DUF2716 domain-containing protein</fullName>
    </recommendedName>
</protein>
<gene>
    <name evidence="1" type="ORF">JT362_34730</name>
</gene>
<evidence type="ECO:0008006" key="3">
    <source>
        <dbReference type="Google" id="ProtNLM"/>
    </source>
</evidence>
<dbReference type="RefSeq" id="WP_260196240.1">
    <property type="nucleotide sequence ID" value="NZ_JAFFZE010000036.1"/>
</dbReference>
<evidence type="ECO:0000313" key="2">
    <source>
        <dbReference type="Proteomes" id="UP001156441"/>
    </source>
</evidence>